<dbReference type="SUPFAM" id="SSF143447">
    <property type="entry name" value="AMMECR1-like"/>
    <property type="match status" value="1"/>
</dbReference>
<dbReference type="NCBIfam" id="TIGR00296">
    <property type="entry name" value="TIGR00296 family protein"/>
    <property type="match status" value="1"/>
</dbReference>
<evidence type="ECO:0000313" key="2">
    <source>
        <dbReference type="EMBL" id="CCA16124.1"/>
    </source>
</evidence>
<dbReference type="InterPro" id="IPR023473">
    <property type="entry name" value="AMMECR1"/>
</dbReference>
<reference evidence="2" key="2">
    <citation type="submission" date="2011-02" db="EMBL/GenBank/DDBJ databases">
        <authorList>
            <person name="MacLean D."/>
        </authorList>
    </citation>
    <scope>NUCLEOTIDE SEQUENCE</scope>
</reference>
<dbReference type="InterPro" id="IPR027485">
    <property type="entry name" value="AMMECR1_N"/>
</dbReference>
<proteinExistence type="predicted"/>
<feature type="domain" description="AMMECR1" evidence="1">
    <location>
        <begin position="1"/>
        <end position="191"/>
    </location>
</feature>
<dbReference type="HOGENOM" id="CLU_052828_1_1_1"/>
<dbReference type="InterPro" id="IPR036071">
    <property type="entry name" value="AMMECR1_dom_sf"/>
</dbReference>
<name>F0W4T7_9STRA</name>
<protein>
    <submittedName>
        <fullName evidence="2">Predicted protein putative</fullName>
    </submittedName>
</protein>
<dbReference type="PANTHER" id="PTHR13016:SF0">
    <property type="entry name" value="AMME SYNDROME CANDIDATE GENE 1 PROTEIN"/>
    <property type="match status" value="1"/>
</dbReference>
<dbReference type="EMBL" id="FR824063">
    <property type="protein sequence ID" value="CCA16124.1"/>
    <property type="molecule type" value="Genomic_DNA"/>
</dbReference>
<dbReference type="Pfam" id="PF01871">
    <property type="entry name" value="AMMECR1"/>
    <property type="match status" value="1"/>
</dbReference>
<sequence>MASKEMVVFCFDTLHHHFFETEEPKAGFDTSTSFPLFVTWEIESDTDSALELRGCIGTLVEIKLENLQAFALKSALKDQRFEPIQPKELSKLHCTVSLLINFEAAENYKDWQVGVHGIIIDFDVDDTRYHATYLPDVAHERGWNHTETICSLMRKAGFNGQVSKNKLENMKVTRYCSSKEHLSYEEYLACSSNPVSSNRGD</sequence>
<dbReference type="Gene3D" id="3.30.700.20">
    <property type="entry name" value="Hypothetical protein ph0010, domain 1"/>
    <property type="match status" value="1"/>
</dbReference>
<evidence type="ECO:0000259" key="1">
    <source>
        <dbReference type="PROSITE" id="PS51112"/>
    </source>
</evidence>
<gene>
    <name evidence="2" type="primary">AlNc14C18G1906</name>
    <name evidence="2" type="ORF">ALNC14_022670</name>
</gene>
<dbReference type="AlphaFoldDB" id="F0W4T7"/>
<accession>F0W4T7</accession>
<organism evidence="2">
    <name type="scientific">Albugo laibachii Nc14</name>
    <dbReference type="NCBI Taxonomy" id="890382"/>
    <lineage>
        <taxon>Eukaryota</taxon>
        <taxon>Sar</taxon>
        <taxon>Stramenopiles</taxon>
        <taxon>Oomycota</taxon>
        <taxon>Peronosporomycetes</taxon>
        <taxon>Albuginales</taxon>
        <taxon>Albuginaceae</taxon>
        <taxon>Albugo</taxon>
    </lineage>
</organism>
<reference evidence="2" key="1">
    <citation type="journal article" date="2011" name="PLoS Biol.">
        <title>Gene gain and loss during evolution of obligate parasitism in the white rust pathogen of Arabidopsis thaliana.</title>
        <authorList>
            <person name="Kemen E."/>
            <person name="Gardiner A."/>
            <person name="Schultz-Larsen T."/>
            <person name="Kemen A.C."/>
            <person name="Balmuth A.L."/>
            <person name="Robert-Seilaniantz A."/>
            <person name="Bailey K."/>
            <person name="Holub E."/>
            <person name="Studholme D.J."/>
            <person name="Maclean D."/>
            <person name="Jones J.D."/>
        </authorList>
    </citation>
    <scope>NUCLEOTIDE SEQUENCE</scope>
</reference>
<dbReference type="InterPro" id="IPR002733">
    <property type="entry name" value="AMMECR1_domain"/>
</dbReference>
<dbReference type="PROSITE" id="PS51112">
    <property type="entry name" value="AMMECR1"/>
    <property type="match status" value="1"/>
</dbReference>
<dbReference type="PANTHER" id="PTHR13016">
    <property type="entry name" value="AMMECR1 HOMOLOG"/>
    <property type="match status" value="1"/>
</dbReference>